<keyword evidence="1" id="KW-0472">Membrane</keyword>
<dbReference type="RefSeq" id="WP_109388870.1">
    <property type="nucleotide sequence ID" value="NZ_QETF01000009.1"/>
</dbReference>
<feature type="transmembrane region" description="Helical" evidence="1">
    <location>
        <begin position="175"/>
        <end position="194"/>
    </location>
</feature>
<organism evidence="2 3">
    <name type="scientific">Salibaculum griseiflavum</name>
    <dbReference type="NCBI Taxonomy" id="1914409"/>
    <lineage>
        <taxon>Bacteria</taxon>
        <taxon>Pseudomonadati</taxon>
        <taxon>Pseudomonadota</taxon>
        <taxon>Alphaproteobacteria</taxon>
        <taxon>Rhodobacterales</taxon>
        <taxon>Roseobacteraceae</taxon>
        <taxon>Salibaculum</taxon>
    </lineage>
</organism>
<evidence type="ECO:0000313" key="2">
    <source>
        <dbReference type="EMBL" id="PWG16833.1"/>
    </source>
</evidence>
<dbReference type="Pfam" id="PF06055">
    <property type="entry name" value="ExoD"/>
    <property type="match status" value="1"/>
</dbReference>
<name>A0A2V1P2S3_9RHOB</name>
<keyword evidence="3" id="KW-1185">Reference proteome</keyword>
<comment type="caution">
    <text evidence="2">The sequence shown here is derived from an EMBL/GenBank/DDBJ whole genome shotgun (WGS) entry which is preliminary data.</text>
</comment>
<feature type="transmembrane region" description="Helical" evidence="1">
    <location>
        <begin position="58"/>
        <end position="83"/>
    </location>
</feature>
<accession>A0A2V1P2S3</accession>
<feature type="transmembrane region" description="Helical" evidence="1">
    <location>
        <begin position="34"/>
        <end position="52"/>
    </location>
</feature>
<dbReference type="EMBL" id="QETF01000009">
    <property type="protein sequence ID" value="PWG16833.1"/>
    <property type="molecule type" value="Genomic_DNA"/>
</dbReference>
<reference evidence="3" key="1">
    <citation type="submission" date="2018-05" db="EMBL/GenBank/DDBJ databases">
        <authorList>
            <person name="Du Z."/>
            <person name="Wang X."/>
        </authorList>
    </citation>
    <scope>NUCLEOTIDE SEQUENCE [LARGE SCALE GENOMIC DNA]</scope>
    <source>
        <strain evidence="3">WDS4C29</strain>
    </source>
</reference>
<dbReference type="PANTHER" id="PTHR41795:SF1">
    <property type="entry name" value="EXOPOLYSACCHARIDE SYNTHESIS PROTEIN"/>
    <property type="match status" value="1"/>
</dbReference>
<dbReference type="PIRSF" id="PIRSF033239">
    <property type="entry name" value="ExoD"/>
    <property type="match status" value="1"/>
</dbReference>
<protein>
    <submittedName>
        <fullName evidence="2">Exopolysaccharide synthesis protein</fullName>
    </submittedName>
</protein>
<keyword evidence="1" id="KW-1133">Transmembrane helix</keyword>
<dbReference type="AlphaFoldDB" id="A0A2V1P2S3"/>
<gene>
    <name evidence="2" type="ORF">DFK10_09910</name>
</gene>
<sequence length="199" mass="21699">MSEADHIHPVRDTIERLENLGNEDTITLGMMIEAFGPTSFVPALMVPAILVVSPLSGIPLFSTICGLSIALIALQMVFARRFVWLPRVLLKRRVHRARLQSALRRMHGLADRLDRIARDRFRVLVYPPGNRLPQAMCVVSGGSMPLLELVPFSSSILGMAVLSCSVAFIARDGLFVFLGAGFMALGALIPAYVLTTIGS</sequence>
<evidence type="ECO:0000313" key="3">
    <source>
        <dbReference type="Proteomes" id="UP000245293"/>
    </source>
</evidence>
<feature type="transmembrane region" description="Helical" evidence="1">
    <location>
        <begin position="149"/>
        <end position="169"/>
    </location>
</feature>
<proteinExistence type="predicted"/>
<evidence type="ECO:0000256" key="1">
    <source>
        <dbReference type="SAM" id="Phobius"/>
    </source>
</evidence>
<dbReference type="Proteomes" id="UP000245293">
    <property type="component" value="Unassembled WGS sequence"/>
</dbReference>
<keyword evidence="1" id="KW-0812">Transmembrane</keyword>
<dbReference type="PANTHER" id="PTHR41795">
    <property type="entry name" value="EXOPOLYSACCHARIDE SYNTHESIS PROTEIN"/>
    <property type="match status" value="1"/>
</dbReference>
<dbReference type="InterPro" id="IPR010331">
    <property type="entry name" value="ExoD"/>
</dbReference>